<evidence type="ECO:0000313" key="2">
    <source>
        <dbReference type="Proteomes" id="UP001320159"/>
    </source>
</evidence>
<dbReference type="InterPro" id="IPR051082">
    <property type="entry name" value="Pentapeptide-BTB/POZ_domain"/>
</dbReference>
<keyword evidence="2" id="KW-1185">Reference proteome</keyword>
<comment type="caution">
    <text evidence="1">The sequence shown here is derived from an EMBL/GenBank/DDBJ whole genome shotgun (WGS) entry which is preliminary data.</text>
</comment>
<proteinExistence type="predicted"/>
<reference evidence="1 2" key="1">
    <citation type="submission" date="2017-11" db="EMBL/GenBank/DDBJ databases">
        <title>Isolation and Characterization of Family Methanocellaceae Species from Potential Methane Hydrate Area Offshore Southwestern Taiwan.</title>
        <authorList>
            <person name="Zhang W.-L."/>
            <person name="Chen W.-C."/>
            <person name="Lai M.-C."/>
            <person name="Chen S.-C."/>
        </authorList>
    </citation>
    <scope>NUCLEOTIDE SEQUENCE [LARGE SCALE GENOMIC DNA]</scope>
    <source>
        <strain evidence="1 2">CWC-04</strain>
    </source>
</reference>
<dbReference type="SUPFAM" id="SSF141571">
    <property type="entry name" value="Pentapeptide repeat-like"/>
    <property type="match status" value="1"/>
</dbReference>
<accession>A0AAP2RGH9</accession>
<dbReference type="RefSeq" id="WP_230742688.1">
    <property type="nucleotide sequence ID" value="NZ_PGCK01000011.1"/>
</dbReference>
<protein>
    <submittedName>
        <fullName evidence="1">Pentapeptide repeat-containing protein</fullName>
    </submittedName>
</protein>
<dbReference type="Gene3D" id="2.160.20.80">
    <property type="entry name" value="E3 ubiquitin-protein ligase SopA"/>
    <property type="match status" value="1"/>
</dbReference>
<organism evidence="1 2">
    <name type="scientific">Methanooceanicella nereidis</name>
    <dbReference type="NCBI Taxonomy" id="2052831"/>
    <lineage>
        <taxon>Archaea</taxon>
        <taxon>Methanobacteriati</taxon>
        <taxon>Methanobacteriota</taxon>
        <taxon>Stenosarchaea group</taxon>
        <taxon>Methanomicrobia</taxon>
        <taxon>Methanocellales</taxon>
        <taxon>Methanocellaceae</taxon>
        <taxon>Methanooceanicella</taxon>
    </lineage>
</organism>
<name>A0AAP2RGH9_9EURY</name>
<dbReference type="PANTHER" id="PTHR14136:SF17">
    <property type="entry name" value="BTB_POZ DOMAIN-CONTAINING PROTEIN KCTD9"/>
    <property type="match status" value="1"/>
</dbReference>
<dbReference type="PANTHER" id="PTHR14136">
    <property type="entry name" value="BTB_POZ DOMAIN-CONTAINING PROTEIN KCTD9"/>
    <property type="match status" value="1"/>
</dbReference>
<dbReference type="InterPro" id="IPR001646">
    <property type="entry name" value="5peptide_repeat"/>
</dbReference>
<gene>
    <name evidence="1" type="ORF">CUJ83_12585</name>
</gene>
<sequence>MLTDAEIKRMQFLLQLRETHFTDGIRNMDFSGADLNKADLHGMQLVNVNFEGAILDGVNLYDSQLVNCNFNNTSLKRAILRKSSILDCSFKNSKLSQSDLSDSGIYNSRFIDTDMHFTKLINSKVVNTTFENCLFSNSNISGICMTGIIMDRCDLQYSIIDKSFICGCTLMNSKFNYASLNSAIIYDNKIENSDTENVLMLDAKIDQNFAKLNNIRQIDVKIIT</sequence>
<evidence type="ECO:0000313" key="1">
    <source>
        <dbReference type="EMBL" id="MCD1295832.1"/>
    </source>
</evidence>
<dbReference type="AlphaFoldDB" id="A0AAP2RGH9"/>
<dbReference type="EMBL" id="PGCK01000011">
    <property type="protein sequence ID" value="MCD1295832.1"/>
    <property type="molecule type" value="Genomic_DNA"/>
</dbReference>
<dbReference type="Pfam" id="PF00805">
    <property type="entry name" value="Pentapeptide"/>
    <property type="match status" value="1"/>
</dbReference>
<dbReference type="Pfam" id="PF13599">
    <property type="entry name" value="Pentapeptide_4"/>
    <property type="match status" value="1"/>
</dbReference>
<dbReference type="Proteomes" id="UP001320159">
    <property type="component" value="Unassembled WGS sequence"/>
</dbReference>